<dbReference type="PANTHER" id="PTHR43727:SF2">
    <property type="entry name" value="GROUP IV DECARBOXYLASE"/>
    <property type="match status" value="1"/>
</dbReference>
<dbReference type="InterPro" id="IPR002433">
    <property type="entry name" value="Orn_de-COase"/>
</dbReference>
<dbReference type="eggNOG" id="COG0019">
    <property type="taxonomic scope" value="Bacteria"/>
</dbReference>
<dbReference type="Pfam" id="PF02784">
    <property type="entry name" value="Orn_Arg_deC_N"/>
    <property type="match status" value="1"/>
</dbReference>
<evidence type="ECO:0000256" key="2">
    <source>
        <dbReference type="ARBA" id="ARBA00022898"/>
    </source>
</evidence>
<comment type="cofactor">
    <cofactor evidence="1 3">
        <name>pyridoxal 5'-phosphate</name>
        <dbReference type="ChEBI" id="CHEBI:597326"/>
    </cofactor>
</comment>
<dbReference type="AlphaFoldDB" id="W0V384"/>
<evidence type="ECO:0000259" key="4">
    <source>
        <dbReference type="Pfam" id="PF02784"/>
    </source>
</evidence>
<proteinExistence type="predicted"/>
<feature type="active site" description="Proton donor" evidence="3">
    <location>
        <position position="360"/>
    </location>
</feature>
<dbReference type="Gene3D" id="3.20.20.10">
    <property type="entry name" value="Alanine racemase"/>
    <property type="match status" value="1"/>
</dbReference>
<gene>
    <name evidence="5" type="ORF">GJA_2663</name>
</gene>
<feature type="domain" description="Orn/DAP/Arg decarboxylase 2 N-terminal" evidence="4">
    <location>
        <begin position="44"/>
        <end position="292"/>
    </location>
</feature>
<evidence type="ECO:0000256" key="1">
    <source>
        <dbReference type="ARBA" id="ARBA00001933"/>
    </source>
</evidence>
<dbReference type="EMBL" id="HG322949">
    <property type="protein sequence ID" value="CDG83294.1"/>
    <property type="molecule type" value="Genomic_DNA"/>
</dbReference>
<accession>W0V384</accession>
<dbReference type="KEGG" id="jag:GJA_2663"/>
<dbReference type="HOGENOM" id="CLU_026444_0_3_4"/>
<dbReference type="InterPro" id="IPR022657">
    <property type="entry name" value="De-COase2_CS"/>
</dbReference>
<dbReference type="PANTHER" id="PTHR43727">
    <property type="entry name" value="DIAMINOPIMELATE DECARBOXYLASE"/>
    <property type="match status" value="1"/>
</dbReference>
<sequence length="409" mass="44148">MSAPVHAPMTQFEVRGDCLRIGDWSLPQLARRVGRTPFYAYERRQIERRIGMLREALPAGIELHYAMKANPMPALVNLMAGLVDGIDVASGGELKTALDTPMAPERISFAGPGKTDAELGCAVAAGVLINLESEQEMEKVALLGQYQRVRPKVALRINPDFELKHAGMKMGGGPHQFGIDQQRVPAMLVRLGQLGLDFYGFHIFSGSQNLSAPAICEAQRLSVALALELLPQAPKAMRLLNIGGGFGVPYFPGEQALELQPVADNLARQLALLQRVSPQTRLVLELGRYLVAPAGVYVCRVLERKISRGQVFLITDGGLHHHLAASGNFGQVLRKNYPVAIGNHIVSDAREIVSVVGPLCTPLDLLADRMEMAYAEVGDLVVVFQSGAYGLSASPGAFLSHPAALEVLV</sequence>
<dbReference type="OrthoDB" id="9802147at2"/>
<dbReference type="Proteomes" id="UP000027604">
    <property type="component" value="Chromosome I"/>
</dbReference>
<dbReference type="InterPro" id="IPR000183">
    <property type="entry name" value="Orn/DAP/Arg_de-COase"/>
</dbReference>
<evidence type="ECO:0000256" key="3">
    <source>
        <dbReference type="PIRSR" id="PIRSR600183-50"/>
    </source>
</evidence>
<name>W0V384_9BURK</name>
<evidence type="ECO:0000313" key="6">
    <source>
        <dbReference type="Proteomes" id="UP000027604"/>
    </source>
</evidence>
<protein>
    <submittedName>
        <fullName evidence="5">Pyridoxal-dependent decarboxylase, C-terminal sheet domain protein</fullName>
    </submittedName>
</protein>
<dbReference type="PATRIC" id="fig|1349767.4.peg.4391"/>
<dbReference type="RefSeq" id="WP_038492658.1">
    <property type="nucleotide sequence ID" value="NZ_BCTH01000040.1"/>
</dbReference>
<dbReference type="PRINTS" id="PR01182">
    <property type="entry name" value="ORNDCRBXLASE"/>
</dbReference>
<dbReference type="SUPFAM" id="SSF51419">
    <property type="entry name" value="PLP-binding barrel"/>
    <property type="match status" value="1"/>
</dbReference>
<dbReference type="GO" id="GO:0006596">
    <property type="term" value="P:polyamine biosynthetic process"/>
    <property type="evidence" value="ECO:0007669"/>
    <property type="project" value="InterPro"/>
</dbReference>
<dbReference type="GO" id="GO:0009089">
    <property type="term" value="P:lysine biosynthetic process via diaminopimelate"/>
    <property type="evidence" value="ECO:0007669"/>
    <property type="project" value="TreeGrafter"/>
</dbReference>
<dbReference type="PROSITE" id="PS00879">
    <property type="entry name" value="ODR_DC_2_2"/>
    <property type="match status" value="1"/>
</dbReference>
<dbReference type="NCBIfam" id="TIGR03099">
    <property type="entry name" value="dCO2ase_PEP1"/>
    <property type="match status" value="1"/>
</dbReference>
<dbReference type="InterPro" id="IPR022644">
    <property type="entry name" value="De-COase2_N"/>
</dbReference>
<dbReference type="PRINTS" id="PR01179">
    <property type="entry name" value="ODADCRBXLASE"/>
</dbReference>
<dbReference type="SUPFAM" id="SSF50621">
    <property type="entry name" value="Alanine racemase C-terminal domain-like"/>
    <property type="match status" value="1"/>
</dbReference>
<dbReference type="Gene3D" id="2.40.37.10">
    <property type="entry name" value="Lyase, Ornithine Decarboxylase, Chain A, domain 1"/>
    <property type="match status" value="1"/>
</dbReference>
<evidence type="ECO:0000313" key="5">
    <source>
        <dbReference type="EMBL" id="CDG83294.1"/>
    </source>
</evidence>
<dbReference type="STRING" id="1349767.GJA_2663"/>
<keyword evidence="2 3" id="KW-0663">Pyridoxal phosphate</keyword>
<reference evidence="5 6" key="1">
    <citation type="journal article" date="2015" name="Genome Announc.">
        <title>Genome Sequence of Mushroom Soft-Rot Pathogen Janthinobacterium agaricidamnosum.</title>
        <authorList>
            <person name="Graupner K."/>
            <person name="Lackner G."/>
            <person name="Hertweck C."/>
        </authorList>
    </citation>
    <scope>NUCLEOTIDE SEQUENCE [LARGE SCALE GENOMIC DNA]</scope>
    <source>
        <strain evidence="6">NBRC 102515 / DSM 9628</strain>
    </source>
</reference>
<dbReference type="CDD" id="cd06839">
    <property type="entry name" value="PLPDE_III_Btrk_like"/>
    <property type="match status" value="1"/>
</dbReference>
<organism evidence="5 6">
    <name type="scientific">Janthinobacterium agaricidamnosum NBRC 102515 = DSM 9628</name>
    <dbReference type="NCBI Taxonomy" id="1349767"/>
    <lineage>
        <taxon>Bacteria</taxon>
        <taxon>Pseudomonadati</taxon>
        <taxon>Pseudomonadota</taxon>
        <taxon>Betaproteobacteria</taxon>
        <taxon>Burkholderiales</taxon>
        <taxon>Oxalobacteraceae</taxon>
        <taxon>Janthinobacterium</taxon>
    </lineage>
</organism>
<dbReference type="InterPro" id="IPR029066">
    <property type="entry name" value="PLP-binding_barrel"/>
</dbReference>
<dbReference type="GO" id="GO:0008836">
    <property type="term" value="F:diaminopimelate decarboxylase activity"/>
    <property type="evidence" value="ECO:0007669"/>
    <property type="project" value="TreeGrafter"/>
</dbReference>
<feature type="modified residue" description="N6-(pyridoxal phosphate)lysine" evidence="3">
    <location>
        <position position="68"/>
    </location>
</feature>
<dbReference type="InterPro" id="IPR017530">
    <property type="entry name" value="DCO2ase_PEP1"/>
</dbReference>
<keyword evidence="6" id="KW-1185">Reference proteome</keyword>
<dbReference type="InterPro" id="IPR009006">
    <property type="entry name" value="Ala_racemase/Decarboxylase_C"/>
</dbReference>